<dbReference type="GO" id="GO:0006897">
    <property type="term" value="P:endocytosis"/>
    <property type="evidence" value="ECO:0007669"/>
    <property type="project" value="InterPro"/>
</dbReference>
<dbReference type="AlphaFoldDB" id="A0A1Y2HCZ2"/>
<dbReference type="PANTHER" id="PTHR12847:SF9">
    <property type="entry name" value="NECAP-LIKE PROTEIN CG9132"/>
    <property type="match status" value="1"/>
</dbReference>
<dbReference type="GO" id="GO:0030125">
    <property type="term" value="C:clathrin vesicle coat"/>
    <property type="evidence" value="ECO:0007669"/>
    <property type="project" value="TreeGrafter"/>
</dbReference>
<protein>
    <recommendedName>
        <fullName evidence="2">NECAP PHear domain-containing protein</fullName>
    </recommendedName>
</protein>
<dbReference type="CDD" id="cd13228">
    <property type="entry name" value="PHear_NECAP"/>
    <property type="match status" value="1"/>
</dbReference>
<accession>A0A1Y2HCZ2</accession>
<dbReference type="InterPro" id="IPR012466">
    <property type="entry name" value="NECAP_PHear"/>
</dbReference>
<feature type="compositionally biased region" description="Pro residues" evidence="1">
    <location>
        <begin position="245"/>
        <end position="256"/>
    </location>
</feature>
<keyword evidence="4" id="KW-1185">Reference proteome</keyword>
<sequence>MSSAPPQPPTSPPLEATLLVKREAQVFPLPPRSSAQGYKAASWDTSKAWTGRLRILHVTYSSPAHATGHLGAALAKQVFAKPPTGQPEKPYSLCVLKLEDATSGDLFGESLIRDVEADVERVLDSSRYFVIKLVDRASGRSAFAGFGFADRADAFDFNVALQDFGKAVRYELGLAPVGGTGAAGAGVGQAQAQAAQVPPMDFGLKDGQQIKLNIGGLAKKIGNTQAQPVPTTAPTLTTSTGNLFFPPPPAPAPGLAPAPATGPSDDPFAFADFASSSPGKRASGNEWAEFASAPATGGAQAPPTQTVHDDDPFPAFK</sequence>
<dbReference type="SUPFAM" id="SSF50729">
    <property type="entry name" value="PH domain-like"/>
    <property type="match status" value="1"/>
</dbReference>
<proteinExistence type="predicted"/>
<evidence type="ECO:0000313" key="3">
    <source>
        <dbReference type="EMBL" id="ORZ32446.1"/>
    </source>
</evidence>
<name>A0A1Y2HCZ2_9FUNG</name>
<organism evidence="3 4">
    <name type="scientific">Catenaria anguillulae PL171</name>
    <dbReference type="NCBI Taxonomy" id="765915"/>
    <lineage>
        <taxon>Eukaryota</taxon>
        <taxon>Fungi</taxon>
        <taxon>Fungi incertae sedis</taxon>
        <taxon>Blastocladiomycota</taxon>
        <taxon>Blastocladiomycetes</taxon>
        <taxon>Blastocladiales</taxon>
        <taxon>Catenariaceae</taxon>
        <taxon>Catenaria</taxon>
    </lineage>
</organism>
<dbReference type="Pfam" id="PF07933">
    <property type="entry name" value="DUF1681"/>
    <property type="match status" value="1"/>
</dbReference>
<evidence type="ECO:0000256" key="1">
    <source>
        <dbReference type="SAM" id="MobiDB-lite"/>
    </source>
</evidence>
<feature type="domain" description="NECAP PHear" evidence="2">
    <location>
        <begin position="15"/>
        <end position="215"/>
    </location>
</feature>
<dbReference type="STRING" id="765915.A0A1Y2HCZ2"/>
<evidence type="ECO:0000259" key="2">
    <source>
        <dbReference type="Pfam" id="PF07933"/>
    </source>
</evidence>
<dbReference type="Gene3D" id="2.30.29.30">
    <property type="entry name" value="Pleckstrin-homology domain (PH domain)/Phosphotyrosine-binding domain (PTB)"/>
    <property type="match status" value="1"/>
</dbReference>
<gene>
    <name evidence="3" type="ORF">BCR44DRAFT_33726</name>
</gene>
<dbReference type="PANTHER" id="PTHR12847">
    <property type="entry name" value="ATP-BINDING CASSETTE ABC TRANSPORTER-RELATED"/>
    <property type="match status" value="1"/>
</dbReference>
<dbReference type="EMBL" id="MCFL01000046">
    <property type="protein sequence ID" value="ORZ32446.1"/>
    <property type="molecule type" value="Genomic_DNA"/>
</dbReference>
<dbReference type="InterPro" id="IPR011993">
    <property type="entry name" value="PH-like_dom_sf"/>
</dbReference>
<dbReference type="OrthoDB" id="10265489at2759"/>
<evidence type="ECO:0000313" key="4">
    <source>
        <dbReference type="Proteomes" id="UP000193411"/>
    </source>
</evidence>
<reference evidence="3 4" key="1">
    <citation type="submission" date="2016-07" db="EMBL/GenBank/DDBJ databases">
        <title>Pervasive Adenine N6-methylation of Active Genes in Fungi.</title>
        <authorList>
            <consortium name="DOE Joint Genome Institute"/>
            <person name="Mondo S.J."/>
            <person name="Dannebaum R.O."/>
            <person name="Kuo R.C."/>
            <person name="Labutti K."/>
            <person name="Haridas S."/>
            <person name="Kuo A."/>
            <person name="Salamov A."/>
            <person name="Ahrendt S.R."/>
            <person name="Lipzen A."/>
            <person name="Sullivan W."/>
            <person name="Andreopoulos W.B."/>
            <person name="Clum A."/>
            <person name="Lindquist E."/>
            <person name="Daum C."/>
            <person name="Ramamoorthy G.K."/>
            <person name="Gryganskyi A."/>
            <person name="Culley D."/>
            <person name="Magnuson J.K."/>
            <person name="James T.Y."/>
            <person name="O'Malley M.A."/>
            <person name="Stajich J.E."/>
            <person name="Spatafora J.W."/>
            <person name="Visel A."/>
            <person name="Grigoriev I.V."/>
        </authorList>
    </citation>
    <scope>NUCLEOTIDE SEQUENCE [LARGE SCALE GENOMIC DNA]</scope>
    <source>
        <strain evidence="3 4">PL171</strain>
    </source>
</reference>
<feature type="compositionally biased region" description="Low complexity" evidence="1">
    <location>
        <begin position="293"/>
        <end position="306"/>
    </location>
</feature>
<comment type="caution">
    <text evidence="3">The sequence shown here is derived from an EMBL/GenBank/DDBJ whole genome shotgun (WGS) entry which is preliminary data.</text>
</comment>
<feature type="region of interest" description="Disordered" evidence="1">
    <location>
        <begin position="245"/>
        <end position="317"/>
    </location>
</feature>
<dbReference type="Proteomes" id="UP000193411">
    <property type="component" value="Unassembled WGS sequence"/>
</dbReference>